<dbReference type="InterPro" id="IPR000601">
    <property type="entry name" value="PKD_dom"/>
</dbReference>
<dbReference type="SMART" id="SM00089">
    <property type="entry name" value="PKD"/>
    <property type="match status" value="1"/>
</dbReference>
<name>G8R3L2_OWEHD</name>
<dbReference type="KEGG" id="oho:Oweho_2093"/>
<dbReference type="Pfam" id="PF00629">
    <property type="entry name" value="MAM"/>
    <property type="match status" value="1"/>
</dbReference>
<dbReference type="NCBIfam" id="TIGR04183">
    <property type="entry name" value="Por_Secre_tail"/>
    <property type="match status" value="1"/>
</dbReference>
<dbReference type="InterPro" id="IPR026444">
    <property type="entry name" value="Secre_tail"/>
</dbReference>
<feature type="compositionally biased region" description="Low complexity" evidence="2">
    <location>
        <begin position="982"/>
        <end position="996"/>
    </location>
</feature>
<dbReference type="GO" id="GO:0016020">
    <property type="term" value="C:membrane"/>
    <property type="evidence" value="ECO:0007669"/>
    <property type="project" value="InterPro"/>
</dbReference>
<sequence>MLKKLLKATAVLVALVGSGPLFGQAGDYAFSTSTSTYTPLGGSATAVDILADTRSDTVAIGFDFYFEGVAYDSASVASDGFLSFVVGASSTLSNDLDNGSGIRRPLVAPLWDDHDGRANTSAAAYEVTGVAPNRVFTFEWRDWEWSYNSTDSVVSFQVKLYETTNVIEFHYRWECANCITSPDASIGLSGASTFLSVTDINTGTPTASNTTENSSIDTVVSNQVLTFTPPACASPGNVAYTNVKSDSITVNWSAAGSGPWYIYWGPCGFDQASSGVNIDTSSTLSFIAHGLSHSTSYEFSVFEDCGTNGLSDTTEGGCVNTTCLVQSLPYSESFGANLGCMSVTQNGGTTADTWEWVLDYPDLFSGPQTIDGNPGFAFVDSDGAGSGVDMDEILESPEIDASGITGALVLEFDQYYRNLGDTASVDVWDGSQWVNVLKQSASAGLFGNPDFQSIDISAYANANLKVRFHYYEANYAWYWGIDNLLIHEVLCQPSSNLVAYATSSDSIAVTWNPGAGVSYGVEYGPAGFTPGTGTGISTTDTFAIANGLTTQTLYDFYVYDTCSAGNSLPLGPLTVSTTCLKQTIPYTESFDTDLGCFVVTQNGGTSNDTWNWVSEYNSFSGAQTLDNDTGFAFVDSDGAGIGVDMDEMLESPAIDASGLPGTTALILEFDQYYNALGDTAAVDVWDGTQWVNILKQSSDIGAFGNPDHQFIDVTAHANADFKVRFHYYNANWAYYWAVDNFSVSTLPCGIASALDTGVVTPNSAVLKWTSNGTLWNILWGPPGFNQASGSGNKISGVSTNPYTLTGLGADSCYSFYVQDTCSGIGSGPWVGPFTFCTPPTCPAPTSLGVVAGSITNSGADIYWTSGGATNYNIEYGPTGFIKGTGSTVQATNDTITLSSLNSATSYEFYVRDSCSATDTSKWTGPVSFVTLCNPFVAPYVQNFDAADWVADDADFSATNSQIGLCWERTPNSGTSYSWRVRSTSTGSSSTGPDSDTTGGSFVYAEASSGLSGDSTQLISPQIDLSNLSTPIMTFAYHFYGSNINKMYVAIDAGSGWVTVDSIVGSQQSSSSDLWINDTVDLAGYMNQSIKVAFTAISGGCCAGDLALDAFYVGDPVTCLSPTAVAVANASCDSVEVSWTSDAASTSSYIEYGAKGFAFGSGTIIANATSPQTISGLMLDTEYDVYVVDSCSMDQSNPSSVATFKTDSVGPVLASFTNVQTATTLADAMVDFDGSGSTGDGLSYDWDFDNGSTGTGMNAQGTYTTNGTYNVMLTVTDRCGNTDDTTIVITVAGISIIENEYNAGIEMYPNPNKGSFNVNVTDGSGAYTIEVVDLSGRVIYQQGDINPGTAHKVELQNKANGVYMVRLKGKGLNVTQRIVID</sequence>
<dbReference type="GO" id="GO:0004553">
    <property type="term" value="F:hydrolase activity, hydrolyzing O-glycosyl compounds"/>
    <property type="evidence" value="ECO:0007669"/>
    <property type="project" value="UniProtKB-ARBA"/>
</dbReference>
<dbReference type="InterPro" id="IPR035986">
    <property type="entry name" value="PKD_dom_sf"/>
</dbReference>
<feature type="signal peptide" evidence="3">
    <location>
        <begin position="1"/>
        <end position="23"/>
    </location>
</feature>
<dbReference type="InterPro" id="IPR013783">
    <property type="entry name" value="Ig-like_fold"/>
</dbReference>
<protein>
    <submittedName>
        <fullName evidence="7">PDK repeat-containing protein</fullName>
    </submittedName>
</protein>
<feature type="domain" description="Fibronectin type-III" evidence="6">
    <location>
        <begin position="493"/>
        <end position="581"/>
    </location>
</feature>
<dbReference type="InterPro" id="IPR036116">
    <property type="entry name" value="FN3_sf"/>
</dbReference>
<keyword evidence="8" id="KW-1185">Reference proteome</keyword>
<organism evidence="7 8">
    <name type="scientific">Owenweeksia hongkongensis (strain DSM 17368 / CIP 108786 / JCM 12287 / NRRL B-23963 / UST20020801)</name>
    <dbReference type="NCBI Taxonomy" id="926562"/>
    <lineage>
        <taxon>Bacteria</taxon>
        <taxon>Pseudomonadati</taxon>
        <taxon>Bacteroidota</taxon>
        <taxon>Flavobacteriia</taxon>
        <taxon>Flavobacteriales</taxon>
        <taxon>Owenweeksiaceae</taxon>
        <taxon>Owenweeksia</taxon>
    </lineage>
</organism>
<dbReference type="eggNOG" id="COG3291">
    <property type="taxonomic scope" value="Bacteria"/>
</dbReference>
<evidence type="ECO:0000313" key="8">
    <source>
        <dbReference type="Proteomes" id="UP000005631"/>
    </source>
</evidence>
<evidence type="ECO:0000313" key="7">
    <source>
        <dbReference type="EMBL" id="AEV33068.1"/>
    </source>
</evidence>
<dbReference type="SUPFAM" id="SSF49265">
    <property type="entry name" value="Fibronectin type III"/>
    <property type="match status" value="4"/>
</dbReference>
<dbReference type="Proteomes" id="UP000005631">
    <property type="component" value="Chromosome"/>
</dbReference>
<feature type="domain" description="Fibronectin type-III" evidence="6">
    <location>
        <begin position="843"/>
        <end position="934"/>
    </location>
</feature>
<proteinExistence type="predicted"/>
<dbReference type="Gene3D" id="2.60.40.10">
    <property type="entry name" value="Immunoglobulins"/>
    <property type="match status" value="5"/>
</dbReference>
<dbReference type="PROSITE" id="PS50853">
    <property type="entry name" value="FN3"/>
    <property type="match status" value="3"/>
</dbReference>
<dbReference type="InterPro" id="IPR003961">
    <property type="entry name" value="FN3_dom"/>
</dbReference>
<accession>G8R3L2</accession>
<feature type="chain" id="PRO_5003515444" evidence="3">
    <location>
        <begin position="24"/>
        <end position="1380"/>
    </location>
</feature>
<keyword evidence="1 3" id="KW-0732">Signal</keyword>
<dbReference type="CDD" id="cd00146">
    <property type="entry name" value="PKD"/>
    <property type="match status" value="1"/>
</dbReference>
<dbReference type="OrthoDB" id="975384at2"/>
<dbReference type="PROSITE" id="PS50060">
    <property type="entry name" value="MAM_2"/>
    <property type="match status" value="1"/>
</dbReference>
<dbReference type="InterPro" id="IPR013320">
    <property type="entry name" value="ConA-like_dom_sf"/>
</dbReference>
<dbReference type="STRING" id="926562.Oweho_2093"/>
<evidence type="ECO:0000259" key="6">
    <source>
        <dbReference type="PROSITE" id="PS50853"/>
    </source>
</evidence>
<dbReference type="SUPFAM" id="SSF49299">
    <property type="entry name" value="PKD domain"/>
    <property type="match status" value="1"/>
</dbReference>
<dbReference type="SUPFAM" id="SSF49899">
    <property type="entry name" value="Concanavalin A-like lectins/glucanases"/>
    <property type="match status" value="1"/>
</dbReference>
<dbReference type="InterPro" id="IPR000998">
    <property type="entry name" value="MAM_dom"/>
</dbReference>
<dbReference type="InterPro" id="IPR022409">
    <property type="entry name" value="PKD/Chitinase_dom"/>
</dbReference>
<feature type="domain" description="MAM" evidence="4">
    <location>
        <begin position="951"/>
        <end position="1120"/>
    </location>
</feature>
<gene>
    <name evidence="7" type="ordered locus">Oweho_2093</name>
</gene>
<dbReference type="SMART" id="SM00060">
    <property type="entry name" value="FN3"/>
    <property type="match status" value="5"/>
</dbReference>
<reference evidence="7 8" key="1">
    <citation type="journal article" date="2012" name="Stand. Genomic Sci.">
        <title>Genome sequence of the orange-pigmented seawater bacterium Owenweeksia hongkongensis type strain (UST20020801(T)).</title>
        <authorList>
            <person name="Riedel T."/>
            <person name="Held B."/>
            <person name="Nolan M."/>
            <person name="Lucas S."/>
            <person name="Lapidus A."/>
            <person name="Tice H."/>
            <person name="Del Rio T.G."/>
            <person name="Cheng J.F."/>
            <person name="Han C."/>
            <person name="Tapia R."/>
            <person name="Goodwin L.A."/>
            <person name="Pitluck S."/>
            <person name="Liolios K."/>
            <person name="Mavromatis K."/>
            <person name="Pagani I."/>
            <person name="Ivanova N."/>
            <person name="Mikhailova N."/>
            <person name="Pati A."/>
            <person name="Chen A."/>
            <person name="Palaniappan K."/>
            <person name="Rohde M."/>
            <person name="Tindall B.J."/>
            <person name="Detter J.C."/>
            <person name="Goker M."/>
            <person name="Woyke T."/>
            <person name="Bristow J."/>
            <person name="Eisen J.A."/>
            <person name="Markowitz V."/>
            <person name="Hugenholtz P."/>
            <person name="Klenk H.P."/>
            <person name="Kyrpides N.C."/>
        </authorList>
    </citation>
    <scope>NUCLEOTIDE SEQUENCE</scope>
    <source>
        <strain evidence="8">DSM 17368 / JCM 12287 / NRRL B-23963</strain>
    </source>
</reference>
<dbReference type="CDD" id="cd00063">
    <property type="entry name" value="FN3"/>
    <property type="match status" value="3"/>
</dbReference>
<dbReference type="Pfam" id="PF18911">
    <property type="entry name" value="PKD_4"/>
    <property type="match status" value="1"/>
</dbReference>
<dbReference type="HOGENOM" id="CLU_255646_0_0_10"/>
<feature type="domain" description="Fibronectin type-III" evidence="6">
    <location>
        <begin position="750"/>
        <end position="840"/>
    </location>
</feature>
<dbReference type="EMBL" id="CP003156">
    <property type="protein sequence ID" value="AEV33068.1"/>
    <property type="molecule type" value="Genomic_DNA"/>
</dbReference>
<evidence type="ECO:0000256" key="2">
    <source>
        <dbReference type="SAM" id="MobiDB-lite"/>
    </source>
</evidence>
<dbReference type="RefSeq" id="WP_014202417.1">
    <property type="nucleotide sequence ID" value="NC_016599.1"/>
</dbReference>
<dbReference type="SMART" id="SM00137">
    <property type="entry name" value="MAM"/>
    <property type="match status" value="1"/>
</dbReference>
<dbReference type="PROSITE" id="PS50093">
    <property type="entry name" value="PKD"/>
    <property type="match status" value="1"/>
</dbReference>
<dbReference type="Gene3D" id="2.60.120.200">
    <property type="match status" value="1"/>
</dbReference>
<evidence type="ECO:0000259" key="4">
    <source>
        <dbReference type="PROSITE" id="PS50060"/>
    </source>
</evidence>
<feature type="domain" description="PKD" evidence="5">
    <location>
        <begin position="1229"/>
        <end position="1295"/>
    </location>
</feature>
<feature type="region of interest" description="Disordered" evidence="2">
    <location>
        <begin position="977"/>
        <end position="996"/>
    </location>
</feature>
<dbReference type="GO" id="GO:0005975">
    <property type="term" value="P:carbohydrate metabolic process"/>
    <property type="evidence" value="ECO:0007669"/>
    <property type="project" value="UniProtKB-ARBA"/>
</dbReference>
<evidence type="ECO:0000259" key="5">
    <source>
        <dbReference type="PROSITE" id="PS50093"/>
    </source>
</evidence>
<evidence type="ECO:0000256" key="1">
    <source>
        <dbReference type="ARBA" id="ARBA00022729"/>
    </source>
</evidence>
<evidence type="ECO:0000256" key="3">
    <source>
        <dbReference type="SAM" id="SignalP"/>
    </source>
</evidence>
<dbReference type="Pfam" id="PF18962">
    <property type="entry name" value="Por_Secre_tail"/>
    <property type="match status" value="1"/>
</dbReference>